<dbReference type="Proteomes" id="UP000494329">
    <property type="component" value="Unassembled WGS sequence"/>
</dbReference>
<name>A0A6J5DBY1_9BURK</name>
<evidence type="ECO:0000313" key="2">
    <source>
        <dbReference type="Proteomes" id="UP000494329"/>
    </source>
</evidence>
<evidence type="ECO:0000313" key="1">
    <source>
        <dbReference type="EMBL" id="CAB3751443.1"/>
    </source>
</evidence>
<reference evidence="1 2" key="1">
    <citation type="submission" date="2020-04" db="EMBL/GenBank/DDBJ databases">
        <authorList>
            <person name="De Canck E."/>
        </authorList>
    </citation>
    <scope>NUCLEOTIDE SEQUENCE [LARGE SCALE GENOMIC DNA]</scope>
    <source>
        <strain evidence="1 2">LMG 29739</strain>
    </source>
</reference>
<protein>
    <submittedName>
        <fullName evidence="1">Uncharacterized protein</fullName>
    </submittedName>
</protein>
<keyword evidence="2" id="KW-1185">Reference proteome</keyword>
<dbReference type="AlphaFoldDB" id="A0A6J5DBY1"/>
<proteinExistence type="predicted"/>
<organism evidence="1 2">
    <name type="scientific">Paraburkholderia solisilvae</name>
    <dbReference type="NCBI Taxonomy" id="624376"/>
    <lineage>
        <taxon>Bacteria</taxon>
        <taxon>Pseudomonadati</taxon>
        <taxon>Pseudomonadota</taxon>
        <taxon>Betaproteobacteria</taxon>
        <taxon>Burkholderiales</taxon>
        <taxon>Burkholderiaceae</taxon>
        <taxon>Paraburkholderia</taxon>
    </lineage>
</organism>
<gene>
    <name evidence="1" type="ORF">LMG29739_01272</name>
</gene>
<dbReference type="EMBL" id="CADIKF010000007">
    <property type="protein sequence ID" value="CAB3751443.1"/>
    <property type="molecule type" value="Genomic_DNA"/>
</dbReference>
<sequence length="67" mass="7757">MIKMFTSLIHDLARHRVRAQRALEEAFGRGLVAPLLQRHVECGVMLVNGSPRRVRFTLPRDEHLVVR</sequence>
<accession>A0A6J5DBY1</accession>